<accession>A0A4Q1VED5</accession>
<comment type="similarity">
    <text evidence="4">Belongs to the YigI thioesterase family.</text>
</comment>
<dbReference type="RefSeq" id="WP_129271099.1">
    <property type="nucleotide sequence ID" value="NZ_MZXW01000016.1"/>
</dbReference>
<keyword evidence="10" id="KW-1185">Reference proteome</keyword>
<dbReference type="EC" id="3.1.2.20" evidence="5"/>
<evidence type="ECO:0000259" key="8">
    <source>
        <dbReference type="Pfam" id="PF03061"/>
    </source>
</evidence>
<dbReference type="Pfam" id="PF03061">
    <property type="entry name" value="4HBT"/>
    <property type="match status" value="1"/>
</dbReference>
<dbReference type="AlphaFoldDB" id="A0A4Q1VED5"/>
<evidence type="ECO:0000256" key="3">
    <source>
        <dbReference type="ARBA" id="ARBA00036002"/>
    </source>
</evidence>
<dbReference type="NCBIfam" id="TIGR00369">
    <property type="entry name" value="unchar_dom_1"/>
    <property type="match status" value="1"/>
</dbReference>
<comment type="catalytic activity">
    <reaction evidence="3">
        <text>a long-chain fatty acyl-CoA + H2O = a long-chain fatty acid + CoA + H(+)</text>
        <dbReference type="Rhea" id="RHEA:67680"/>
        <dbReference type="ChEBI" id="CHEBI:15377"/>
        <dbReference type="ChEBI" id="CHEBI:15378"/>
        <dbReference type="ChEBI" id="CHEBI:57287"/>
        <dbReference type="ChEBI" id="CHEBI:57560"/>
        <dbReference type="ChEBI" id="CHEBI:83139"/>
    </reaction>
</comment>
<dbReference type="Gene3D" id="3.10.129.10">
    <property type="entry name" value="Hotdog Thioesterase"/>
    <property type="match status" value="1"/>
</dbReference>
<sequence length="161" mass="17174">MTAFEPKNPGYRASAIAMFEGQPAMHTLGVVIVRLAPGEAELAMLHSPAFTQQNGFVHAGIITAGLDNACGVAAFTLMPREADILTVEFKTTLLAPAQGERFVFKAEVVKPGRTLTFCEAKAFAEHEGKTRLIATMTGTLMAMLPRGAPQTPRTSPAMRGD</sequence>
<evidence type="ECO:0000256" key="1">
    <source>
        <dbReference type="ARBA" id="ARBA00022801"/>
    </source>
</evidence>
<dbReference type="InterPro" id="IPR029069">
    <property type="entry name" value="HotDog_dom_sf"/>
</dbReference>
<dbReference type="InterPro" id="IPR006683">
    <property type="entry name" value="Thioestr_dom"/>
</dbReference>
<dbReference type="EMBL" id="MZXW01000016">
    <property type="protein sequence ID" value="RXT49196.1"/>
    <property type="molecule type" value="Genomic_DNA"/>
</dbReference>
<comment type="catalytic activity">
    <reaction evidence="2">
        <text>a fatty acyl-CoA + H2O = a fatty acid + CoA + H(+)</text>
        <dbReference type="Rhea" id="RHEA:16781"/>
        <dbReference type="ChEBI" id="CHEBI:15377"/>
        <dbReference type="ChEBI" id="CHEBI:15378"/>
        <dbReference type="ChEBI" id="CHEBI:28868"/>
        <dbReference type="ChEBI" id="CHEBI:57287"/>
        <dbReference type="ChEBI" id="CHEBI:77636"/>
        <dbReference type="EC" id="3.1.2.20"/>
    </reaction>
</comment>
<proteinExistence type="inferred from homology"/>
<name>A0A4Q1VED5_9BRAD</name>
<dbReference type="PANTHER" id="PTHR43240">
    <property type="entry name" value="1,4-DIHYDROXY-2-NAPHTHOYL-COA THIOESTERASE 1"/>
    <property type="match status" value="1"/>
</dbReference>
<gene>
    <name evidence="9" type="ORF">B5V03_15230</name>
</gene>
<evidence type="ECO:0000256" key="5">
    <source>
        <dbReference type="ARBA" id="ARBA00038894"/>
    </source>
</evidence>
<dbReference type="OrthoDB" id="9806185at2"/>
<evidence type="ECO:0000313" key="10">
    <source>
        <dbReference type="Proteomes" id="UP000290819"/>
    </source>
</evidence>
<evidence type="ECO:0000256" key="6">
    <source>
        <dbReference type="ARBA" id="ARBA00040062"/>
    </source>
</evidence>
<dbReference type="Proteomes" id="UP000290819">
    <property type="component" value="Unassembled WGS sequence"/>
</dbReference>
<dbReference type="PANTHER" id="PTHR43240:SF20">
    <property type="entry name" value="MEDIUM_LONG-CHAIN ACYL-COA THIOESTERASE YIGI"/>
    <property type="match status" value="1"/>
</dbReference>
<keyword evidence="1" id="KW-0378">Hydrolase</keyword>
<evidence type="ECO:0000256" key="4">
    <source>
        <dbReference type="ARBA" id="ARBA00038381"/>
    </source>
</evidence>
<evidence type="ECO:0000313" key="9">
    <source>
        <dbReference type="EMBL" id="RXT49196.1"/>
    </source>
</evidence>
<organism evidence="9 10">
    <name type="scientific">Bradyrhizobium betae</name>
    <dbReference type="NCBI Taxonomy" id="244734"/>
    <lineage>
        <taxon>Bacteria</taxon>
        <taxon>Pseudomonadati</taxon>
        <taxon>Pseudomonadota</taxon>
        <taxon>Alphaproteobacteria</taxon>
        <taxon>Hyphomicrobiales</taxon>
        <taxon>Nitrobacteraceae</taxon>
        <taxon>Bradyrhizobium</taxon>
    </lineage>
</organism>
<protein>
    <recommendedName>
        <fullName evidence="6">Medium/long-chain acyl-CoA thioesterase YigI</fullName>
        <ecNumber evidence="5">3.1.2.20</ecNumber>
    </recommendedName>
</protein>
<comment type="caution">
    <text evidence="9">The sequence shown here is derived from an EMBL/GenBank/DDBJ whole genome shotgun (WGS) entry which is preliminary data.</text>
</comment>
<dbReference type="InterPro" id="IPR003736">
    <property type="entry name" value="PAAI_dom"/>
</dbReference>
<feature type="domain" description="Thioesterase" evidence="8">
    <location>
        <begin position="54"/>
        <end position="128"/>
    </location>
</feature>
<reference evidence="9 10" key="1">
    <citation type="submission" date="2017-03" db="EMBL/GenBank/DDBJ databases">
        <authorList>
            <person name="Safronova V.I."/>
            <person name="Sazanova A.L."/>
            <person name="Chirak E.R."/>
        </authorList>
    </citation>
    <scope>NUCLEOTIDE SEQUENCE [LARGE SCALE GENOMIC DNA]</scope>
    <source>
        <strain evidence="9 10">Opo-243</strain>
    </source>
</reference>
<dbReference type="GO" id="GO:0047617">
    <property type="term" value="F:fatty acyl-CoA hydrolase activity"/>
    <property type="evidence" value="ECO:0007669"/>
    <property type="project" value="UniProtKB-EC"/>
</dbReference>
<evidence type="ECO:0000256" key="7">
    <source>
        <dbReference type="ARBA" id="ARBA00048062"/>
    </source>
</evidence>
<comment type="catalytic activity">
    <reaction evidence="7">
        <text>a medium-chain fatty acyl-CoA + H2O = a medium-chain fatty acid + CoA + H(+)</text>
        <dbReference type="Rhea" id="RHEA:68184"/>
        <dbReference type="ChEBI" id="CHEBI:15377"/>
        <dbReference type="ChEBI" id="CHEBI:15378"/>
        <dbReference type="ChEBI" id="CHEBI:57287"/>
        <dbReference type="ChEBI" id="CHEBI:59558"/>
        <dbReference type="ChEBI" id="CHEBI:90546"/>
    </reaction>
</comment>
<dbReference type="CDD" id="cd03443">
    <property type="entry name" value="PaaI_thioesterase"/>
    <property type="match status" value="1"/>
</dbReference>
<dbReference type="SUPFAM" id="SSF54637">
    <property type="entry name" value="Thioesterase/thiol ester dehydrase-isomerase"/>
    <property type="match status" value="1"/>
</dbReference>
<evidence type="ECO:0000256" key="2">
    <source>
        <dbReference type="ARBA" id="ARBA00035880"/>
    </source>
</evidence>